<dbReference type="Proteomes" id="UP000320333">
    <property type="component" value="Unassembled WGS sequence"/>
</dbReference>
<sequence>MPQSHATPQQMFRCVQCDSFVEHSSDALCPSHCAESLTPSDTGLVWYPCSNSGCTGCISQPHCQTAHADYPYSSFYASVNTLLDTQKTFTVVSAGTSLAVFGLTDSSHTQPNHLFLYATPAGRDHPLQRLLFFSPDQLAVVALRASMSVMYQDTPKENILTAVNLTDDATKNTVEATWIANSIGGIIGIQISCRAVPMSSEPAVTNVYISQDEALQFGLFGVNVLSTYDTAPSPAHAKSNLKHLRRIGDGPIRSGLPRATPAAAMAEFHVLACVQCGADFIESENFSYSCRYHKLEAGKCCLKGNIACASSAHRSEHHTEYPYAAYDSYLKEFFRFDHEMFGSVQSQDVSYEPVVLCSISVGVTLASHATAPNQFFVFYKCGAESNSQHLMLYSKDELMDSALDVEPVIAKYEDSGSFVEALWIIENGNIIGVQMHAKSATMQTPSISRVLFDFDHSKVPNLTTVSILSESHFGEYALPKNLRNDAYKSLPASSKTFLHHDADALILGIPRPRPPEKFQAIAMKACPLKISFVSVDCFRSNKALGGDQFLIVADIINVSNEPIQIHEFNCWWKSRRDGDSDWSLAKISEDSMSRSFDGWSQINGNKWATLKLFIDVGQAGVARLGSLLFDVELLCVGGSSVSLTMEHTADQVYQIPDAETEQLNYIILESPLQHTTLNVEVNRKPRLDLLSVSVLGHVHKITLEAARRAVIIAERNPDLGGLVQIVSDCRDEYMCVLKVYGLVDVGCRRVYAVRVDVNFEGASAVRYFPIEEYGDALALDPVIGKSVIESSCALLGLEGYEPTEGIVFREQELLEFAPRVVPPIGVAGSIIEKPAPPVASVDTIEQAVLNLLESRLAEFVAKITPAPPTITVNGVSGVDEKLDLILAKLGAMDARMTVIETQQEVQAKHVSNQLVAVVARVENTAAANSVKDRALQKTLEDVRVALTTRQTTFEELVALDSLAERLESVGIDADELTSASTTIQDSELSALDALAKRLESIGAHADELTSSVHDMVRSATPEAISAVDAKLEKVAASLEVWDARMDKMESLTVLPDLILKSLEQIEMRHAEFDSHAFSRQNADVTDDPSQRQREFGAKLNELRQSVEMLPQAYKAALEISLEKQTDYILASIEGRPVRTVEEGRPTSPPATPPAAERTGGGNNGLKSNRLSQIRMSIPAVPNMGIASGISKLSGMVGRQGATSNPDSPNAVIENVTLLSDPQ</sequence>
<dbReference type="OrthoDB" id="2150269at2759"/>
<gene>
    <name evidence="2" type="ORF">CcCBS67573_g02494</name>
</gene>
<evidence type="ECO:0000256" key="1">
    <source>
        <dbReference type="SAM" id="MobiDB-lite"/>
    </source>
</evidence>
<dbReference type="STRING" id="246404.A0A507FMI3"/>
<reference evidence="2 3" key="1">
    <citation type="journal article" date="2019" name="Sci. Rep.">
        <title>Comparative genomics of chytrid fungi reveal insights into the obligate biotrophic and pathogenic lifestyle of Synchytrium endobioticum.</title>
        <authorList>
            <person name="van de Vossenberg B.T.L.H."/>
            <person name="Warris S."/>
            <person name="Nguyen H.D.T."/>
            <person name="van Gent-Pelzer M.P.E."/>
            <person name="Joly D.L."/>
            <person name="van de Geest H.C."/>
            <person name="Bonants P.J.M."/>
            <person name="Smith D.S."/>
            <person name="Levesque C.A."/>
            <person name="van der Lee T.A.J."/>
        </authorList>
    </citation>
    <scope>NUCLEOTIDE SEQUENCE [LARGE SCALE GENOMIC DNA]</scope>
    <source>
        <strain evidence="2 3">CBS 675.73</strain>
    </source>
</reference>
<organism evidence="2 3">
    <name type="scientific">Chytriomyces confervae</name>
    <dbReference type="NCBI Taxonomy" id="246404"/>
    <lineage>
        <taxon>Eukaryota</taxon>
        <taxon>Fungi</taxon>
        <taxon>Fungi incertae sedis</taxon>
        <taxon>Chytridiomycota</taxon>
        <taxon>Chytridiomycota incertae sedis</taxon>
        <taxon>Chytridiomycetes</taxon>
        <taxon>Chytridiales</taxon>
        <taxon>Chytriomycetaceae</taxon>
        <taxon>Chytriomyces</taxon>
    </lineage>
</organism>
<accession>A0A507FMI3</accession>
<keyword evidence="3" id="KW-1185">Reference proteome</keyword>
<dbReference type="AlphaFoldDB" id="A0A507FMI3"/>
<proteinExistence type="predicted"/>
<comment type="caution">
    <text evidence="2">The sequence shown here is derived from an EMBL/GenBank/DDBJ whole genome shotgun (WGS) entry which is preliminary data.</text>
</comment>
<feature type="region of interest" description="Disordered" evidence="1">
    <location>
        <begin position="1138"/>
        <end position="1167"/>
    </location>
</feature>
<evidence type="ECO:0000313" key="2">
    <source>
        <dbReference type="EMBL" id="TPX76237.1"/>
    </source>
</evidence>
<evidence type="ECO:0000313" key="3">
    <source>
        <dbReference type="Proteomes" id="UP000320333"/>
    </source>
</evidence>
<name>A0A507FMI3_9FUNG</name>
<dbReference type="EMBL" id="QEAP01000053">
    <property type="protein sequence ID" value="TPX76237.1"/>
    <property type="molecule type" value="Genomic_DNA"/>
</dbReference>
<protein>
    <submittedName>
        <fullName evidence="2">Uncharacterized protein</fullName>
    </submittedName>
</protein>